<dbReference type="InterPro" id="IPR023381">
    <property type="entry name" value="YP001051499.1-like_dom_sf"/>
</dbReference>
<sequence>MVSIESAIREFSDSASSGQMRIFVASCTERMAQLFTGLVGSDAARSQDVDTAIRCLDLLWQSQPQISWSEIAEIISSFPELAGDEEPPGLLAYAYDAAATLYYAAKYGENGNVSDVISCSNHALNSAEYISEELDDGVDRYEIELRNQESDIASLLRTSSPYDREFVQALRGRAREISRTRLAELIAV</sequence>
<dbReference type="Gene3D" id="1.20.1590.10">
    <property type="entry name" value="YP_001051499.1 domain like"/>
    <property type="match status" value="1"/>
</dbReference>
<dbReference type="OrthoDB" id="4117892at2"/>
<evidence type="ECO:0000313" key="3">
    <source>
        <dbReference type="Proteomes" id="UP000053429"/>
    </source>
</evidence>
<keyword evidence="1" id="KW-0175">Coiled coil</keyword>
<evidence type="ECO:0008006" key="4">
    <source>
        <dbReference type="Google" id="ProtNLM"/>
    </source>
</evidence>
<organism evidence="2 3">
    <name type="scientific">Streptomyces caeruleatus</name>
    <dbReference type="NCBI Taxonomy" id="661399"/>
    <lineage>
        <taxon>Bacteria</taxon>
        <taxon>Bacillati</taxon>
        <taxon>Actinomycetota</taxon>
        <taxon>Actinomycetes</taxon>
        <taxon>Kitasatosporales</taxon>
        <taxon>Streptomycetaceae</taxon>
        <taxon>Streptomyces</taxon>
    </lineage>
</organism>
<reference evidence="2 3" key="1">
    <citation type="submission" date="2015-10" db="EMBL/GenBank/DDBJ databases">
        <title>Draft genome sequence of Streptomyces caeruleatus NRRL B-24802, type strain for the species Streptomyces caeruleatus.</title>
        <authorList>
            <person name="Ruckert C."/>
            <person name="Winkler A."/>
            <person name="Kalinowski J."/>
            <person name="Kampfer P."/>
            <person name="Glaeser S."/>
        </authorList>
    </citation>
    <scope>NUCLEOTIDE SEQUENCE [LARGE SCALE GENOMIC DNA]</scope>
    <source>
        <strain evidence="2 3">NRRL B-24802</strain>
    </source>
</reference>
<accession>A0A101U5H1</accession>
<protein>
    <recommendedName>
        <fullName evidence="4">DUF416 domain-containing protein</fullName>
    </recommendedName>
</protein>
<evidence type="ECO:0000313" key="2">
    <source>
        <dbReference type="EMBL" id="KUO04645.1"/>
    </source>
</evidence>
<dbReference type="AlphaFoldDB" id="A0A101U5H1"/>
<name>A0A101U5H1_9ACTN</name>
<evidence type="ECO:0000256" key="1">
    <source>
        <dbReference type="SAM" id="Coils"/>
    </source>
</evidence>
<keyword evidence="3" id="KW-1185">Reference proteome</keyword>
<comment type="caution">
    <text evidence="2">The sequence shown here is derived from an EMBL/GenBank/DDBJ whole genome shotgun (WGS) entry which is preliminary data.</text>
</comment>
<gene>
    <name evidence="2" type="ORF">AQJ67_10640</name>
</gene>
<dbReference type="Proteomes" id="UP000053429">
    <property type="component" value="Unassembled WGS sequence"/>
</dbReference>
<dbReference type="EMBL" id="LMWY01000011">
    <property type="protein sequence ID" value="KUO04645.1"/>
    <property type="molecule type" value="Genomic_DNA"/>
</dbReference>
<proteinExistence type="predicted"/>
<feature type="coiled-coil region" evidence="1">
    <location>
        <begin position="131"/>
        <end position="158"/>
    </location>
</feature>